<sequence>MYHLTSSSNSLNGYKSSCNLKYGNKTKTRSKSFAPIFIRFSCEELFESKSLKMKAFVFKIIEIDCGRPQKSFPFPISKFTLGFHSIFRRRHLLLQDIIEATALIHGFYSNPMFLVDTIQASCGDTLDFDFAQFHMREILSSSC</sequence>
<name>A0A8X6NIX3_NEPPI</name>
<dbReference type="AlphaFoldDB" id="A0A8X6NIX3"/>
<accession>A0A8X6NIX3</accession>
<organism evidence="1 2">
    <name type="scientific">Nephila pilipes</name>
    <name type="common">Giant wood spider</name>
    <name type="synonym">Nephila maculata</name>
    <dbReference type="NCBI Taxonomy" id="299642"/>
    <lineage>
        <taxon>Eukaryota</taxon>
        <taxon>Metazoa</taxon>
        <taxon>Ecdysozoa</taxon>
        <taxon>Arthropoda</taxon>
        <taxon>Chelicerata</taxon>
        <taxon>Arachnida</taxon>
        <taxon>Araneae</taxon>
        <taxon>Araneomorphae</taxon>
        <taxon>Entelegynae</taxon>
        <taxon>Araneoidea</taxon>
        <taxon>Nephilidae</taxon>
        <taxon>Nephila</taxon>
    </lineage>
</organism>
<comment type="caution">
    <text evidence="1">The sequence shown here is derived from an EMBL/GenBank/DDBJ whole genome shotgun (WGS) entry which is preliminary data.</text>
</comment>
<reference evidence="1" key="1">
    <citation type="submission" date="2020-08" db="EMBL/GenBank/DDBJ databases">
        <title>Multicomponent nature underlies the extraordinary mechanical properties of spider dragline silk.</title>
        <authorList>
            <person name="Kono N."/>
            <person name="Nakamura H."/>
            <person name="Mori M."/>
            <person name="Yoshida Y."/>
            <person name="Ohtoshi R."/>
            <person name="Malay A.D."/>
            <person name="Moran D.A.P."/>
            <person name="Tomita M."/>
            <person name="Numata K."/>
            <person name="Arakawa K."/>
        </authorList>
    </citation>
    <scope>NUCLEOTIDE SEQUENCE</scope>
</reference>
<gene>
    <name evidence="1" type="ORF">NPIL_349001</name>
</gene>
<keyword evidence="2" id="KW-1185">Reference proteome</keyword>
<evidence type="ECO:0000313" key="2">
    <source>
        <dbReference type="Proteomes" id="UP000887013"/>
    </source>
</evidence>
<dbReference type="EMBL" id="BMAW01104664">
    <property type="protein sequence ID" value="GFT15766.1"/>
    <property type="molecule type" value="Genomic_DNA"/>
</dbReference>
<dbReference type="Proteomes" id="UP000887013">
    <property type="component" value="Unassembled WGS sequence"/>
</dbReference>
<protein>
    <submittedName>
        <fullName evidence="1">Uncharacterized protein</fullName>
    </submittedName>
</protein>
<evidence type="ECO:0000313" key="1">
    <source>
        <dbReference type="EMBL" id="GFT15766.1"/>
    </source>
</evidence>
<proteinExistence type="predicted"/>